<dbReference type="Proteomes" id="UP001597403">
    <property type="component" value="Unassembled WGS sequence"/>
</dbReference>
<keyword evidence="1" id="KW-0812">Transmembrane</keyword>
<feature type="transmembrane region" description="Helical" evidence="1">
    <location>
        <begin position="230"/>
        <end position="252"/>
    </location>
</feature>
<feature type="transmembrane region" description="Helical" evidence="1">
    <location>
        <begin position="87"/>
        <end position="106"/>
    </location>
</feature>
<reference evidence="3" key="1">
    <citation type="journal article" date="2019" name="Int. J. Syst. Evol. Microbiol.">
        <title>The Global Catalogue of Microorganisms (GCM) 10K type strain sequencing project: providing services to taxonomists for standard genome sequencing and annotation.</title>
        <authorList>
            <consortium name="The Broad Institute Genomics Platform"/>
            <consortium name="The Broad Institute Genome Sequencing Center for Infectious Disease"/>
            <person name="Wu L."/>
            <person name="Ma J."/>
        </authorList>
    </citation>
    <scope>NUCLEOTIDE SEQUENCE [LARGE SCALE GENOMIC DNA]</scope>
    <source>
        <strain evidence="3">CGMCC 1.15067</strain>
    </source>
</reference>
<dbReference type="Pfam" id="PF14264">
    <property type="entry name" value="Glucos_trans_II"/>
    <property type="match status" value="1"/>
</dbReference>
<proteinExistence type="predicted"/>
<protein>
    <submittedName>
        <fullName evidence="2">Glucosyltransferase domain-containing protein</fullName>
    </submittedName>
</protein>
<feature type="transmembrane region" description="Helical" evidence="1">
    <location>
        <begin position="118"/>
        <end position="136"/>
    </location>
</feature>
<evidence type="ECO:0000313" key="2">
    <source>
        <dbReference type="EMBL" id="MFD1992694.1"/>
    </source>
</evidence>
<evidence type="ECO:0000313" key="3">
    <source>
        <dbReference type="Proteomes" id="UP001597403"/>
    </source>
</evidence>
<gene>
    <name evidence="2" type="ORF">ACFSGI_22185</name>
</gene>
<feature type="transmembrane region" description="Helical" evidence="1">
    <location>
        <begin position="148"/>
        <end position="167"/>
    </location>
</feature>
<feature type="transmembrane region" description="Helical" evidence="1">
    <location>
        <begin position="350"/>
        <end position="368"/>
    </location>
</feature>
<feature type="transmembrane region" description="Helical" evidence="1">
    <location>
        <begin position="179"/>
        <end position="210"/>
    </location>
</feature>
<evidence type="ECO:0000256" key="1">
    <source>
        <dbReference type="SAM" id="Phobius"/>
    </source>
</evidence>
<feature type="transmembrane region" description="Helical" evidence="1">
    <location>
        <begin position="323"/>
        <end position="344"/>
    </location>
</feature>
<dbReference type="RefSeq" id="WP_204827222.1">
    <property type="nucleotide sequence ID" value="NZ_JBHUGF010000011.1"/>
</dbReference>
<keyword evidence="3" id="KW-1185">Reference proteome</keyword>
<comment type="caution">
    <text evidence="2">The sequence shown here is derived from an EMBL/GenBank/DDBJ whole genome shotgun (WGS) entry which is preliminary data.</text>
</comment>
<feature type="transmembrane region" description="Helical" evidence="1">
    <location>
        <begin position="380"/>
        <end position="402"/>
    </location>
</feature>
<dbReference type="InterPro" id="IPR025686">
    <property type="entry name" value="Glucos_trans_II"/>
</dbReference>
<keyword evidence="1" id="KW-1133">Transmembrane helix</keyword>
<keyword evidence="1" id="KW-0472">Membrane</keyword>
<name>A0ABW4V0C6_9BACL</name>
<dbReference type="EMBL" id="JBHUGF010000011">
    <property type="protein sequence ID" value="MFD1992694.1"/>
    <property type="molecule type" value="Genomic_DNA"/>
</dbReference>
<organism evidence="2 3">
    <name type="scientific">Paenibacillus nicotianae</name>
    <dbReference type="NCBI Taxonomy" id="1526551"/>
    <lineage>
        <taxon>Bacteria</taxon>
        <taxon>Bacillati</taxon>
        <taxon>Bacillota</taxon>
        <taxon>Bacilli</taxon>
        <taxon>Bacillales</taxon>
        <taxon>Paenibacillaceae</taxon>
        <taxon>Paenibacillus</taxon>
    </lineage>
</organism>
<feature type="transmembrane region" description="Helical" evidence="1">
    <location>
        <begin position="290"/>
        <end position="311"/>
    </location>
</feature>
<accession>A0ABW4V0C6</accession>
<sequence>MNFFNDIKVEASNFLQYLKESKLLILILSLFIFFAYGFPLTQFTLSIDEENAMFSEDDYAISVWSEQGRYGISLIKYIFNTIHGNSLTNTFLALVFLLVTALIWAYNFNIVRNVKQKWDTGALIFTLVFLTFPAYAENIGFSMMSFELGFGWIAIALSGLFLTRWVLFQKSIYYAVGAIVLNIFAISIYQSFIGVLISSIVMVTLLHVISRDTEDERFSLSELFKVMVKYAVVFALSVIVYKIIEYIFLLFLPPSAYITSFYHWGYYSPAIIIKDLLNYFGRVLSGKMIYGSWVIIPTMFVLLIALILNMYKAIKQKNKKRPFSSIAILIILLAISPFAMPILLGTPLLIRVNLAISIFVACTWLYVYEMLKNKKTVYRAGLVIFILYVGFSQSWAISRLFYGDYNRYQEDVAMAQQVNFRIQELRKDETSQEPVVFLGNYKQVDRVNIIKQEVIGYSFFEWDNINYNRMINFMHSLGYKYVIPTQQQRELAIRNSTNMPVWPLKGSVALKDGLIMVNLSEDAQKYNVTLHKENDLKNKKKIVASTIKLKEGQVDYSSSIYLKENGSSLVLKSSDGDPAFSFTLKKEIKKSDFNYVLFEITSDVEDDIQIFFPADNGQYSEQMSSFISVKKGKNQIYAELPLVDTVLKGFRIDPPASSKITIEKVELIKSE</sequence>
<feature type="transmembrane region" description="Helical" evidence="1">
    <location>
        <begin position="23"/>
        <end position="45"/>
    </location>
</feature>